<accession>A0A5P1EQM2</accession>
<feature type="region of interest" description="Disordered" evidence="3">
    <location>
        <begin position="205"/>
        <end position="235"/>
    </location>
</feature>
<dbReference type="PROSITE" id="PS00028">
    <property type="entry name" value="ZINC_FINGER_C2H2_1"/>
    <property type="match status" value="2"/>
</dbReference>
<dbReference type="PANTHER" id="PTHR34466:SF1">
    <property type="entry name" value="OS06G0609800 PROTEIN"/>
    <property type="match status" value="1"/>
</dbReference>
<feature type="compositionally biased region" description="Basic and acidic residues" evidence="3">
    <location>
        <begin position="413"/>
        <end position="422"/>
    </location>
</feature>
<keyword evidence="1" id="KW-0863">Zinc-finger</keyword>
<dbReference type="Gramene" id="ONK68315">
    <property type="protein sequence ID" value="ONK68315"/>
    <property type="gene ID" value="A4U43_C05F10090"/>
</dbReference>
<sequence length="895" mass="100835">MEDHQEKQATSRKSTNDEDHQTKSEEEIANISASAESTKPTCFRIEPLNSRNPDEEEARSPSADSSRTESIRSSIDSEEVYSSTSEPKSISTQHIYLKSRCMHTSIHRTGYWNKQVKEKAFDTSNNLMWEICPKKKRTKRCLVDIEAFHTQETINKSSSEQNSSTVVEKVKRLKLQSSSGSNQPDTRKAHACSLCDMSFSTHQALGGHVSSHGKNKRKQDEGGDMMLKRSKKKRNESRGHQCEICCRVFPTGQALGGHKRAHWEDPNKDKSSNGSVLKSFRLFGTIMFSAKSSEEKDDGNQEINQAHVVNEVPEERVHNFADRLGSDSTDPVLDYVNQRTESEDHDMCCLRLLDDLADEFFGSTTKGFEAEDDGVGSGSVRAGRSSRRTDNERFRMETESSRVRGRSVSKKGNAGDDFDRSRQQRRSVSVVRQQRDSLKDEKGLFNGELSRHDRVAGERKGLHGNDRNSRLRRSVSVVRYPCIDLESDTDKSYGSSKLRSIDNRNFQLSSSRKQTDTFHVLRRSMSQKDFVQSHDNYSSHSSSLTDDEVRDVHSNKSGSEKTIQALYSKEKAEQPTGDRDEGGLYEVMRNEVRHAVHEIRTELEKVMVKTEPTTLANSDVNQPTGENSVQIIAEIRKNYTNKLEQSEKRKQDLLAELAAEEQRGQELTHIVRELLPAQKQAIAAGRPSRYHRRSNDKKRMSNRLIEEAEKYFEDFLSNVEDTDLSSFDGERSDTSSTMGGGPKLRELAVHNVISETNAILQNATSSPAETDGVLLPWLDWETSNDLSPLPCKSKEAKAVCDNTTSISSLGSWSPEGNENSPAVSNEVTGKLFGLRSHQMRSSGFSTADGPKRSSFNMDDYLDLQRSDDLLYEIVKQRHRIESGGLVLCGRVPLFS</sequence>
<feature type="compositionally biased region" description="Basic and acidic residues" evidence="3">
    <location>
        <begin position="1"/>
        <end position="26"/>
    </location>
</feature>
<dbReference type="SMART" id="SM00355">
    <property type="entry name" value="ZnF_C2H2"/>
    <property type="match status" value="2"/>
</dbReference>
<dbReference type="PROSITE" id="PS50157">
    <property type="entry name" value="ZINC_FINGER_C2H2_2"/>
    <property type="match status" value="2"/>
</dbReference>
<dbReference type="Pfam" id="PF13912">
    <property type="entry name" value="zf-C2H2_6"/>
    <property type="match status" value="2"/>
</dbReference>
<feature type="compositionally biased region" description="Basic and acidic residues" evidence="3">
    <location>
        <begin position="387"/>
        <end position="402"/>
    </location>
</feature>
<dbReference type="InterPro" id="IPR013087">
    <property type="entry name" value="Znf_C2H2_type"/>
</dbReference>
<feature type="region of interest" description="Disordered" evidence="3">
    <location>
        <begin position="367"/>
        <end position="437"/>
    </location>
</feature>
<keyword evidence="1" id="KW-0862">Zinc</keyword>
<evidence type="ECO:0000256" key="1">
    <source>
        <dbReference type="PROSITE-ProRule" id="PRU00042"/>
    </source>
</evidence>
<keyword evidence="2" id="KW-0175">Coiled coil</keyword>
<evidence type="ECO:0000259" key="4">
    <source>
        <dbReference type="PROSITE" id="PS50157"/>
    </source>
</evidence>
<feature type="region of interest" description="Disordered" evidence="3">
    <location>
        <begin position="529"/>
        <end position="560"/>
    </location>
</feature>
<dbReference type="Gene3D" id="3.30.160.60">
    <property type="entry name" value="Classic Zinc Finger"/>
    <property type="match status" value="1"/>
</dbReference>
<feature type="region of interest" description="Disordered" evidence="3">
    <location>
        <begin position="1"/>
        <end position="89"/>
    </location>
</feature>
<dbReference type="AlphaFoldDB" id="A0A5P1EQM2"/>
<feature type="domain" description="C2H2-type" evidence="4">
    <location>
        <begin position="240"/>
        <end position="267"/>
    </location>
</feature>
<dbReference type="EMBL" id="CM007385">
    <property type="protein sequence ID" value="ONK68315.1"/>
    <property type="molecule type" value="Genomic_DNA"/>
</dbReference>
<feature type="compositionally biased region" description="Polar residues" evidence="3">
    <location>
        <begin position="80"/>
        <end position="89"/>
    </location>
</feature>
<dbReference type="GO" id="GO:0008270">
    <property type="term" value="F:zinc ion binding"/>
    <property type="evidence" value="ECO:0007669"/>
    <property type="project" value="UniProtKB-KW"/>
</dbReference>
<dbReference type="Proteomes" id="UP000243459">
    <property type="component" value="Chromosome 5"/>
</dbReference>
<feature type="coiled-coil region" evidence="2">
    <location>
        <begin position="636"/>
        <end position="663"/>
    </location>
</feature>
<feature type="domain" description="C2H2-type" evidence="4">
    <location>
        <begin position="190"/>
        <end position="217"/>
    </location>
</feature>
<name>A0A5P1EQM2_ASPOF</name>
<evidence type="ECO:0000256" key="3">
    <source>
        <dbReference type="SAM" id="MobiDB-lite"/>
    </source>
</evidence>
<evidence type="ECO:0000313" key="6">
    <source>
        <dbReference type="Proteomes" id="UP000243459"/>
    </source>
</evidence>
<evidence type="ECO:0000313" key="5">
    <source>
        <dbReference type="EMBL" id="ONK68315.1"/>
    </source>
</evidence>
<protein>
    <recommendedName>
        <fullName evidence="4">C2H2-type domain-containing protein</fullName>
    </recommendedName>
</protein>
<dbReference type="InterPro" id="IPR036236">
    <property type="entry name" value="Znf_C2H2_sf"/>
</dbReference>
<proteinExistence type="predicted"/>
<dbReference type="PANTHER" id="PTHR34466">
    <property type="entry name" value="OS11G0129800 PROTEIN"/>
    <property type="match status" value="1"/>
</dbReference>
<reference evidence="6" key="1">
    <citation type="journal article" date="2017" name="Nat. Commun.">
        <title>The asparagus genome sheds light on the origin and evolution of a young Y chromosome.</title>
        <authorList>
            <person name="Harkess A."/>
            <person name="Zhou J."/>
            <person name="Xu C."/>
            <person name="Bowers J.E."/>
            <person name="Van der Hulst R."/>
            <person name="Ayyampalayam S."/>
            <person name="Mercati F."/>
            <person name="Riccardi P."/>
            <person name="McKain M.R."/>
            <person name="Kakrana A."/>
            <person name="Tang H."/>
            <person name="Ray J."/>
            <person name="Groenendijk J."/>
            <person name="Arikit S."/>
            <person name="Mathioni S.M."/>
            <person name="Nakano M."/>
            <person name="Shan H."/>
            <person name="Telgmann-Rauber A."/>
            <person name="Kanno A."/>
            <person name="Yue Z."/>
            <person name="Chen H."/>
            <person name="Li W."/>
            <person name="Chen Y."/>
            <person name="Xu X."/>
            <person name="Zhang Y."/>
            <person name="Luo S."/>
            <person name="Chen H."/>
            <person name="Gao J."/>
            <person name="Mao Z."/>
            <person name="Pires J.C."/>
            <person name="Luo M."/>
            <person name="Kudrna D."/>
            <person name="Wing R.A."/>
            <person name="Meyers B.C."/>
            <person name="Yi K."/>
            <person name="Kong H."/>
            <person name="Lavrijsen P."/>
            <person name="Sunseri F."/>
            <person name="Falavigna A."/>
            <person name="Ye Y."/>
            <person name="Leebens-Mack J.H."/>
            <person name="Chen G."/>
        </authorList>
    </citation>
    <scope>NUCLEOTIDE SEQUENCE [LARGE SCALE GENOMIC DNA]</scope>
    <source>
        <strain evidence="6">cv. DH0086</strain>
    </source>
</reference>
<keyword evidence="6" id="KW-1185">Reference proteome</keyword>
<dbReference type="SUPFAM" id="SSF57667">
    <property type="entry name" value="beta-beta-alpha zinc fingers"/>
    <property type="match status" value="1"/>
</dbReference>
<gene>
    <name evidence="5" type="ORF">A4U43_C05F10090</name>
</gene>
<organism evidence="5 6">
    <name type="scientific">Asparagus officinalis</name>
    <name type="common">Garden asparagus</name>
    <dbReference type="NCBI Taxonomy" id="4686"/>
    <lineage>
        <taxon>Eukaryota</taxon>
        <taxon>Viridiplantae</taxon>
        <taxon>Streptophyta</taxon>
        <taxon>Embryophyta</taxon>
        <taxon>Tracheophyta</taxon>
        <taxon>Spermatophyta</taxon>
        <taxon>Magnoliopsida</taxon>
        <taxon>Liliopsida</taxon>
        <taxon>Asparagales</taxon>
        <taxon>Asparagaceae</taxon>
        <taxon>Asparagoideae</taxon>
        <taxon>Asparagus</taxon>
    </lineage>
</organism>
<evidence type="ECO:0000256" key="2">
    <source>
        <dbReference type="SAM" id="Coils"/>
    </source>
</evidence>
<keyword evidence="1" id="KW-0479">Metal-binding</keyword>